<dbReference type="GO" id="GO:0046872">
    <property type="term" value="F:metal ion binding"/>
    <property type="evidence" value="ECO:0007669"/>
    <property type="project" value="UniProtKB-UniRule"/>
</dbReference>
<reference evidence="20" key="2">
    <citation type="submission" date="2015-12" db="EMBL/GenBank/DDBJ databases">
        <title>Update maize B73 reference genome by single molecule sequencing technologies.</title>
        <authorList>
            <consortium name="Maize Genome Sequencing Project"/>
            <person name="Ware D."/>
        </authorList>
    </citation>
    <scope>NUCLEOTIDE SEQUENCE</scope>
    <source>
        <tissue evidence="20">Seedling</tissue>
    </source>
</reference>
<dbReference type="OMA" id="ARESVYQ"/>
<dbReference type="CDD" id="cd00693">
    <property type="entry name" value="secretory_peroxidase"/>
    <property type="match status" value="1"/>
</dbReference>
<feature type="binding site" evidence="15">
    <location>
        <position position="76"/>
    </location>
    <ligand>
        <name>Ca(2+)</name>
        <dbReference type="ChEBI" id="CHEBI:29108"/>
        <label>1</label>
    </ligand>
</feature>
<evidence type="ECO:0000256" key="4">
    <source>
        <dbReference type="ARBA" id="ARBA00022559"/>
    </source>
</evidence>
<dbReference type="SUPFAM" id="SSF48113">
    <property type="entry name" value="Heme-dependent peroxidases"/>
    <property type="match status" value="1"/>
</dbReference>
<dbReference type="Proteomes" id="UP000007305">
    <property type="component" value="Chromosome 5"/>
</dbReference>
<dbReference type="GeneID" id="103626369"/>
<evidence type="ECO:0000259" key="19">
    <source>
        <dbReference type="PROSITE" id="PS50873"/>
    </source>
</evidence>
<evidence type="ECO:0000256" key="18">
    <source>
        <dbReference type="RuleBase" id="RU362060"/>
    </source>
</evidence>
<keyword evidence="8 18" id="KW-0560">Oxidoreductase</keyword>
<feature type="disulfide bond" evidence="17">
    <location>
        <begin position="39"/>
        <end position="121"/>
    </location>
</feature>
<feature type="binding site" evidence="15">
    <location>
        <position position="247"/>
    </location>
    <ligand>
        <name>Ca(2+)</name>
        <dbReference type="ChEBI" id="CHEBI:29108"/>
        <label>2</label>
    </ligand>
</feature>
<dbReference type="GO" id="GO:0020037">
    <property type="term" value="F:heme binding"/>
    <property type="evidence" value="ECO:0007669"/>
    <property type="project" value="UniProtKB-UniRule"/>
</dbReference>
<accession>A0A1D6GUF9</accession>
<evidence type="ECO:0000256" key="10">
    <source>
        <dbReference type="ARBA" id="ARBA00023157"/>
    </source>
</evidence>
<comment type="similarity">
    <text evidence="3">Belongs to the peroxidase family. Ascorbate peroxidase subfamily.</text>
</comment>
<feature type="site" description="Transition state stabilizer" evidence="16">
    <location>
        <position position="66"/>
    </location>
</feature>
<comment type="subcellular location">
    <subcellularLocation>
        <location evidence="2 18">Secreted</location>
    </subcellularLocation>
</comment>
<dbReference type="GO" id="GO:0006979">
    <property type="term" value="P:response to oxidative stress"/>
    <property type="evidence" value="ECO:0007669"/>
    <property type="project" value="UniProtKB-UniRule"/>
</dbReference>
<dbReference type="AlphaFoldDB" id="A0A1D6GUF9"/>
<dbReference type="Gene3D" id="1.10.420.10">
    <property type="entry name" value="Peroxidase, domain 2"/>
    <property type="match status" value="1"/>
</dbReference>
<evidence type="ECO:0000313" key="20">
    <source>
        <dbReference type="EMBL" id="AQK66609.1"/>
    </source>
</evidence>
<comment type="cofactor">
    <cofactor evidence="15 18">
        <name>Ca(2+)</name>
        <dbReference type="ChEBI" id="CHEBI:29108"/>
    </cofactor>
    <text evidence="15 18">Binds 2 calcium ions per subunit.</text>
</comment>
<feature type="binding site" evidence="15">
    <location>
        <position position="198"/>
    </location>
    <ligand>
        <name>Ca(2+)</name>
        <dbReference type="ChEBI" id="CHEBI:29108"/>
        <label>2</label>
    </ligand>
</feature>
<feature type="binding site" evidence="14">
    <location>
        <position position="167"/>
    </location>
    <ligand>
        <name>substrate</name>
    </ligand>
</feature>
<dbReference type="Gene3D" id="1.10.520.10">
    <property type="match status" value="1"/>
</dbReference>
<keyword evidence="23" id="KW-1267">Proteomics identification</keyword>
<dbReference type="Gramene" id="Zm00001eb226360_T001">
    <property type="protein sequence ID" value="Zm00001eb226360_P001"/>
    <property type="gene ID" value="Zm00001eb226360"/>
</dbReference>
<dbReference type="InterPro" id="IPR010255">
    <property type="entry name" value="Haem_peroxidase_sf"/>
</dbReference>
<dbReference type="PRINTS" id="PR00458">
    <property type="entry name" value="PEROXIDASE"/>
</dbReference>
<feature type="disulfide bond" evidence="17">
    <location>
        <begin position="204"/>
        <end position="229"/>
    </location>
</feature>
<feature type="domain" description="Plant heme peroxidase family profile" evidence="19">
    <location>
        <begin position="29"/>
        <end position="320"/>
    </location>
</feature>
<evidence type="ECO:0000256" key="1">
    <source>
        <dbReference type="ARBA" id="ARBA00000189"/>
    </source>
</evidence>
<dbReference type="PANTHER" id="PTHR31517">
    <property type="match status" value="1"/>
</dbReference>
<keyword evidence="6 15" id="KW-0479">Metal-binding</keyword>
<reference evidence="21" key="3">
    <citation type="submission" date="2019-07" db="EMBL/GenBank/DDBJ databases">
        <authorList>
            <person name="Seetharam A."/>
            <person name="Woodhouse M."/>
            <person name="Cannon E."/>
        </authorList>
    </citation>
    <scope>NUCLEOTIDE SEQUENCE [LARGE SCALE GENOMIC DNA]</scope>
    <source>
        <strain evidence="21">cv. B73</strain>
    </source>
</reference>
<sequence length="320" mass="34061">MASGGLSFVVVATLVIVSAGLMPPPAVAELATDYYASTCPNLEVIVRSSVKQSMAQSPISAPAALRLFFHDCAVRGCDASIMIVNSDGDDEWRNSDNQSLKPEGFQTILDAKAAVDSDPQCRYKVSCADIMAVAARESVYQSGGPYYEVELGRYDGRVSTRDGVVLPHANFDLDQLTAFFSSLGFTQAEMVALSGAHTIGAADCPFFQYRIGSDATMDPGLASQLNGTCSSDPNAFAFLDPSPVAFDNALYRNLQGGKGLLGSDQVLYSDPRSRGTVDYYASNQGAFFADFVAAMAKLGRVGVKTPATGGEIRRDCRFPN</sequence>
<keyword evidence="22" id="KW-1185">Reference proteome</keyword>
<keyword evidence="9 15" id="KW-0408">Iron</keyword>
<keyword evidence="12 18" id="KW-0376">Hydrogen peroxide</keyword>
<name>A0A1D6GUF9_MAIZE</name>
<dbReference type="Pfam" id="PF00141">
    <property type="entry name" value="peroxidase"/>
    <property type="match status" value="1"/>
</dbReference>
<keyword evidence="5 18" id="KW-0349">Heme</keyword>
<evidence type="ECO:0000313" key="22">
    <source>
        <dbReference type="Proteomes" id="UP000007305"/>
    </source>
</evidence>
<dbReference type="PANTHER" id="PTHR31517:SF21">
    <property type="entry name" value="PEROXIDASE"/>
    <property type="match status" value="1"/>
</dbReference>
<keyword evidence="11" id="KW-0873">Pyrrolidone carboxylic acid</keyword>
<evidence type="ECO:0000256" key="6">
    <source>
        <dbReference type="ARBA" id="ARBA00022723"/>
    </source>
</evidence>
<keyword evidence="18" id="KW-0964">Secreted</keyword>
<evidence type="ECO:0000256" key="7">
    <source>
        <dbReference type="ARBA" id="ARBA00022837"/>
    </source>
</evidence>
<keyword evidence="18" id="KW-0732">Signal</keyword>
<keyword evidence="10 17" id="KW-1015">Disulfide bond</keyword>
<dbReference type="InterPro" id="IPR033905">
    <property type="entry name" value="Secretory_peroxidase"/>
</dbReference>
<dbReference type="PRINTS" id="PR00461">
    <property type="entry name" value="PLPEROXIDASE"/>
</dbReference>
<evidence type="ECO:0000256" key="11">
    <source>
        <dbReference type="ARBA" id="ARBA00023283"/>
    </source>
</evidence>
<dbReference type="KEGG" id="zma:103626369"/>
<feature type="binding site" evidence="15">
    <location>
        <position position="240"/>
    </location>
    <ligand>
        <name>Ca(2+)</name>
        <dbReference type="ChEBI" id="CHEBI:29108"/>
        <label>2</label>
    </ligand>
</feature>
<dbReference type="RefSeq" id="XP_008644997.1">
    <property type="nucleotide sequence ID" value="XM_008646775.3"/>
</dbReference>
<evidence type="ECO:0000313" key="21">
    <source>
        <dbReference type="EnsemblPlants" id="Zm00001eb226360_P001"/>
    </source>
</evidence>
<dbReference type="EnsemblPlants" id="Zm00001eb226360_T001">
    <property type="protein sequence ID" value="Zm00001eb226360_P001"/>
    <property type="gene ID" value="Zm00001eb226360"/>
</dbReference>
<feature type="disulfide bond" evidence="17">
    <location>
        <begin position="72"/>
        <end position="77"/>
    </location>
</feature>
<proteinExistence type="evidence at protein level"/>
<dbReference type="ExpressionAtlas" id="A0A1D6GUF9">
    <property type="expression patterns" value="baseline and differential"/>
</dbReference>
<dbReference type="InterPro" id="IPR002016">
    <property type="entry name" value="Haem_peroxidase"/>
</dbReference>
<dbReference type="InterPro" id="IPR019793">
    <property type="entry name" value="Peroxidases_heam-ligand_BS"/>
</dbReference>
<dbReference type="eggNOG" id="ENOG502QUMM">
    <property type="taxonomic scope" value="Eukaryota"/>
</dbReference>
<feature type="binding site" description="axial binding residue" evidence="15">
    <location>
        <position position="197"/>
    </location>
    <ligand>
        <name>heme b</name>
        <dbReference type="ChEBI" id="CHEBI:60344"/>
    </ligand>
    <ligandPart>
        <name>Fe</name>
        <dbReference type="ChEBI" id="CHEBI:18248"/>
    </ligandPart>
</feature>
<evidence type="ECO:0000256" key="5">
    <source>
        <dbReference type="ARBA" id="ARBA00022617"/>
    </source>
</evidence>
<organism evidence="20">
    <name type="scientific">Zea mays</name>
    <name type="common">Maize</name>
    <dbReference type="NCBI Taxonomy" id="4577"/>
    <lineage>
        <taxon>Eukaryota</taxon>
        <taxon>Viridiplantae</taxon>
        <taxon>Streptophyta</taxon>
        <taxon>Embryophyta</taxon>
        <taxon>Tracheophyta</taxon>
        <taxon>Spermatophyta</taxon>
        <taxon>Magnoliopsida</taxon>
        <taxon>Liliopsida</taxon>
        <taxon>Poales</taxon>
        <taxon>Poaceae</taxon>
        <taxon>PACMAD clade</taxon>
        <taxon>Panicoideae</taxon>
        <taxon>Andropogonodae</taxon>
        <taxon>Andropogoneae</taxon>
        <taxon>Tripsacinae</taxon>
        <taxon>Zea</taxon>
    </lineage>
</organism>
<dbReference type="PROSITE" id="PS00436">
    <property type="entry name" value="PEROXIDASE_2"/>
    <property type="match status" value="1"/>
</dbReference>
<dbReference type="GO" id="GO:0042744">
    <property type="term" value="P:hydrogen peroxide catabolic process"/>
    <property type="evidence" value="ECO:0007669"/>
    <property type="project" value="UniProtKB-KW"/>
</dbReference>
<dbReference type="GO" id="GO:0005576">
    <property type="term" value="C:extracellular region"/>
    <property type="evidence" value="ECO:0007669"/>
    <property type="project" value="UniProtKB-SubCell"/>
</dbReference>
<feature type="active site" description="Proton acceptor" evidence="13">
    <location>
        <position position="70"/>
    </location>
</feature>
<evidence type="ECO:0007829" key="23">
    <source>
        <dbReference type="PeptideAtlas" id="A0A1D6GUF9"/>
    </source>
</evidence>
<dbReference type="FunFam" id="1.10.420.10:FF:000001">
    <property type="entry name" value="Peroxidase"/>
    <property type="match status" value="1"/>
</dbReference>
<comment type="catalytic activity">
    <reaction evidence="1 18">
        <text>2 a phenolic donor + H2O2 = 2 a phenolic radical donor + 2 H2O</text>
        <dbReference type="Rhea" id="RHEA:56136"/>
        <dbReference type="ChEBI" id="CHEBI:15377"/>
        <dbReference type="ChEBI" id="CHEBI:16240"/>
        <dbReference type="ChEBI" id="CHEBI:139520"/>
        <dbReference type="ChEBI" id="CHEBI:139521"/>
        <dbReference type="EC" id="1.11.1.7"/>
    </reaction>
</comment>
<evidence type="ECO:0000256" key="13">
    <source>
        <dbReference type="PIRSR" id="PIRSR600823-1"/>
    </source>
</evidence>
<evidence type="ECO:0000256" key="15">
    <source>
        <dbReference type="PIRSR" id="PIRSR600823-3"/>
    </source>
</evidence>
<evidence type="ECO:0000256" key="14">
    <source>
        <dbReference type="PIRSR" id="PIRSR600823-2"/>
    </source>
</evidence>
<feature type="binding site" evidence="15">
    <location>
        <position position="71"/>
    </location>
    <ligand>
        <name>Ca(2+)</name>
        <dbReference type="ChEBI" id="CHEBI:29108"/>
        <label>1</label>
    </ligand>
</feature>
<comment type="function">
    <text evidence="18">Removal of H(2)O(2), oxidation of toxic reductants, biosynthesis and degradation of lignin, suberization, auxin catabolism, response to environmental stresses such as wounding, pathogen attack and oxidative stress.</text>
</comment>
<keyword evidence="7 15" id="KW-0106">Calcium</keyword>
<evidence type="ECO:0000256" key="2">
    <source>
        <dbReference type="ARBA" id="ARBA00004613"/>
    </source>
</evidence>
<feature type="binding site" evidence="15">
    <location>
        <position position="91"/>
    </location>
    <ligand>
        <name>Ca(2+)</name>
        <dbReference type="ChEBI" id="CHEBI:29108"/>
        <label>1</label>
    </ligand>
</feature>
<dbReference type="GO" id="GO:0140825">
    <property type="term" value="F:lactoperoxidase activity"/>
    <property type="evidence" value="ECO:0007669"/>
    <property type="project" value="UniProtKB-EC"/>
</dbReference>
<comment type="similarity">
    <text evidence="18">Belongs to the peroxidase family. Classical plant (class III) peroxidase subfamily.</text>
</comment>
<evidence type="ECO:0000256" key="9">
    <source>
        <dbReference type="ARBA" id="ARBA00023004"/>
    </source>
</evidence>
<dbReference type="PaxDb" id="4577-GRMZM2G061776_P01"/>
<gene>
    <name evidence="21" type="primary">LOC103626369</name>
    <name evidence="20" type="ORF">ZEAMMB73_Zm00001d014603</name>
</gene>
<feature type="binding site" evidence="15">
    <location>
        <position position="78"/>
    </location>
    <ligand>
        <name>Ca(2+)</name>
        <dbReference type="ChEBI" id="CHEBI:29108"/>
        <label>1</label>
    </ligand>
</feature>
<feature type="signal peptide" evidence="18">
    <location>
        <begin position="1"/>
        <end position="28"/>
    </location>
</feature>
<dbReference type="PROSITE" id="PS00435">
    <property type="entry name" value="PEROXIDASE_1"/>
    <property type="match status" value="1"/>
</dbReference>
<dbReference type="InterPro" id="IPR019794">
    <property type="entry name" value="Peroxidases_AS"/>
</dbReference>
<keyword evidence="4 18" id="KW-0575">Peroxidase</keyword>
<reference evidence="22" key="1">
    <citation type="journal article" date="2009" name="Science">
        <title>The B73 maize genome: complexity, diversity, and dynamics.</title>
        <authorList>
            <person name="Schnable P.S."/>
            <person name="Ware D."/>
            <person name="Fulton R.S."/>
            <person name="Stein J.C."/>
            <person name="Wei F."/>
            <person name="Pasternak S."/>
            <person name="Liang C."/>
            <person name="Zhang J."/>
            <person name="Fulton L."/>
            <person name="Graves T.A."/>
            <person name="Minx P."/>
            <person name="Reily A.D."/>
            <person name="Courtney L."/>
            <person name="Kruchowski S.S."/>
            <person name="Tomlinson C."/>
            <person name="Strong C."/>
            <person name="Delehaunty K."/>
            <person name="Fronick C."/>
            <person name="Courtney B."/>
            <person name="Rock S.M."/>
            <person name="Belter E."/>
            <person name="Du F."/>
            <person name="Kim K."/>
            <person name="Abbott R.M."/>
            <person name="Cotton M."/>
            <person name="Levy A."/>
            <person name="Marchetto P."/>
            <person name="Ochoa K."/>
            <person name="Jackson S.M."/>
            <person name="Gillam B."/>
            <person name="Chen W."/>
            <person name="Yan L."/>
            <person name="Higginbotham J."/>
            <person name="Cardenas M."/>
            <person name="Waligorski J."/>
            <person name="Applebaum E."/>
            <person name="Phelps L."/>
            <person name="Falcone J."/>
            <person name="Kanchi K."/>
            <person name="Thane T."/>
            <person name="Scimone A."/>
            <person name="Thane N."/>
            <person name="Henke J."/>
            <person name="Wang T."/>
            <person name="Ruppert J."/>
            <person name="Shah N."/>
            <person name="Rotter K."/>
            <person name="Hodges J."/>
            <person name="Ingenthron E."/>
            <person name="Cordes M."/>
            <person name="Kohlberg S."/>
            <person name="Sgro J."/>
            <person name="Delgado B."/>
            <person name="Mead K."/>
            <person name="Chinwalla A."/>
            <person name="Leonard S."/>
            <person name="Crouse K."/>
            <person name="Collura K."/>
            <person name="Kudrna D."/>
            <person name="Currie J."/>
            <person name="He R."/>
            <person name="Angelova A."/>
            <person name="Rajasekar S."/>
            <person name="Mueller T."/>
            <person name="Lomeli R."/>
            <person name="Scara G."/>
            <person name="Ko A."/>
            <person name="Delaney K."/>
            <person name="Wissotski M."/>
            <person name="Lopez G."/>
            <person name="Campos D."/>
            <person name="Braidotti M."/>
            <person name="Ashley E."/>
            <person name="Golser W."/>
            <person name="Kim H."/>
            <person name="Lee S."/>
            <person name="Lin J."/>
            <person name="Dujmic Z."/>
            <person name="Kim W."/>
            <person name="Talag J."/>
            <person name="Zuccolo A."/>
            <person name="Fan C."/>
            <person name="Sebastian A."/>
            <person name="Kramer M."/>
            <person name="Spiegel L."/>
            <person name="Nascimento L."/>
            <person name="Zutavern T."/>
            <person name="Miller B."/>
            <person name="Ambroise C."/>
            <person name="Muller S."/>
            <person name="Spooner W."/>
            <person name="Narechania A."/>
            <person name="Ren L."/>
            <person name="Wei S."/>
            <person name="Kumari S."/>
            <person name="Faga B."/>
            <person name="Levy M.J."/>
            <person name="McMahan L."/>
            <person name="Van Buren P."/>
            <person name="Vaughn M.W."/>
            <person name="Ying K."/>
            <person name="Yeh C.-T."/>
            <person name="Emrich S.J."/>
            <person name="Jia Y."/>
            <person name="Kalyanaraman A."/>
            <person name="Hsia A.-P."/>
            <person name="Barbazuk W.B."/>
            <person name="Baucom R.S."/>
            <person name="Brutnell T.P."/>
            <person name="Carpita N.C."/>
            <person name="Chaparro C."/>
            <person name="Chia J.-M."/>
            <person name="Deragon J.-M."/>
            <person name="Estill J.C."/>
            <person name="Fu Y."/>
            <person name="Jeddeloh J.A."/>
            <person name="Han Y."/>
            <person name="Lee H."/>
            <person name="Li P."/>
            <person name="Lisch D.R."/>
            <person name="Liu S."/>
            <person name="Liu Z."/>
            <person name="Nagel D.H."/>
            <person name="McCann M.C."/>
            <person name="SanMiguel P."/>
            <person name="Myers A.M."/>
            <person name="Nettleton D."/>
            <person name="Nguyen J."/>
            <person name="Penning B.W."/>
            <person name="Ponnala L."/>
            <person name="Schneider K.L."/>
            <person name="Schwartz D.C."/>
            <person name="Sharma A."/>
            <person name="Soderlund C."/>
            <person name="Springer N.M."/>
            <person name="Sun Q."/>
            <person name="Wang H."/>
            <person name="Waterman M."/>
            <person name="Westerman R."/>
            <person name="Wolfgruber T.K."/>
            <person name="Yang L."/>
            <person name="Yu Y."/>
            <person name="Zhang L."/>
            <person name="Zhou S."/>
            <person name="Zhu Q."/>
            <person name="Bennetzen J.L."/>
            <person name="Dawe R.K."/>
            <person name="Jiang J."/>
            <person name="Jiang N."/>
            <person name="Presting G.G."/>
            <person name="Wessler S.R."/>
            <person name="Aluru S."/>
            <person name="Martienssen R.A."/>
            <person name="Clifton S.W."/>
            <person name="McCombie W.R."/>
            <person name="Wing R.A."/>
            <person name="Wilson R.K."/>
        </authorList>
    </citation>
    <scope>NUCLEOTIDE SEQUENCE [LARGE SCALE GENOMIC DNA]</scope>
    <source>
        <strain evidence="22">cv. B73</strain>
    </source>
</reference>
<reference evidence="21" key="4">
    <citation type="submission" date="2021-05" db="UniProtKB">
        <authorList>
            <consortium name="EnsemblPlants"/>
        </authorList>
    </citation>
    <scope>IDENTIFICATION</scope>
    <source>
        <strain evidence="21">cv. B73</strain>
    </source>
</reference>
<evidence type="ECO:0000256" key="12">
    <source>
        <dbReference type="ARBA" id="ARBA00023324"/>
    </source>
</evidence>
<dbReference type="STRING" id="4577.A0A1D6GUF9"/>
<feature type="binding site" evidence="15">
    <location>
        <position position="80"/>
    </location>
    <ligand>
        <name>Ca(2+)</name>
        <dbReference type="ChEBI" id="CHEBI:29108"/>
        <label>1</label>
    </ligand>
</feature>
<protein>
    <recommendedName>
        <fullName evidence="18">Peroxidase</fullName>
        <ecNumber evidence="18">1.11.1.7</ecNumber>
    </recommendedName>
</protein>
<feature type="disulfide bond" evidence="17">
    <location>
        <begin position="127"/>
        <end position="316"/>
    </location>
</feature>
<evidence type="ECO:0000256" key="17">
    <source>
        <dbReference type="PIRSR" id="PIRSR600823-5"/>
    </source>
</evidence>
<dbReference type="EMBL" id="CM000781">
    <property type="protein sequence ID" value="AQK66609.1"/>
    <property type="molecule type" value="Genomic_DNA"/>
</dbReference>
<comment type="cofactor">
    <cofactor evidence="15 18">
        <name>heme b</name>
        <dbReference type="ChEBI" id="CHEBI:60344"/>
    </cofactor>
    <text evidence="15 18">Binds 1 heme b (iron(II)-protoporphyrin IX) group per subunit.</text>
</comment>
<feature type="chain" id="PRO_5011125361" description="Peroxidase" evidence="18">
    <location>
        <begin position="29"/>
        <end position="320"/>
    </location>
</feature>
<dbReference type="OrthoDB" id="2113341at2759"/>
<evidence type="ECO:0000256" key="8">
    <source>
        <dbReference type="ARBA" id="ARBA00023002"/>
    </source>
</evidence>
<dbReference type="SMR" id="A0A1D6GUF9"/>
<dbReference type="EC" id="1.11.1.7" evidence="18"/>
<feature type="binding site" evidence="15">
    <location>
        <position position="74"/>
    </location>
    <ligand>
        <name>Ca(2+)</name>
        <dbReference type="ChEBI" id="CHEBI:29108"/>
        <label>1</label>
    </ligand>
</feature>
<evidence type="ECO:0000256" key="16">
    <source>
        <dbReference type="PIRSR" id="PIRSR600823-4"/>
    </source>
</evidence>
<dbReference type="PROSITE" id="PS50873">
    <property type="entry name" value="PEROXIDASE_4"/>
    <property type="match status" value="1"/>
</dbReference>
<evidence type="ECO:0000256" key="3">
    <source>
        <dbReference type="ARBA" id="ARBA00006873"/>
    </source>
</evidence>
<dbReference type="InterPro" id="IPR000823">
    <property type="entry name" value="Peroxidase_pln"/>
</dbReference>